<evidence type="ECO:0000313" key="2">
    <source>
        <dbReference type="EMBL" id="KOS16348.1"/>
    </source>
</evidence>
<accession>A0A0M8MQK8</accession>
<evidence type="ECO:0000256" key="1">
    <source>
        <dbReference type="SAM" id="MobiDB-lite"/>
    </source>
</evidence>
<feature type="compositionally biased region" description="Acidic residues" evidence="1">
    <location>
        <begin position="108"/>
        <end position="117"/>
    </location>
</feature>
<dbReference type="AlphaFoldDB" id="A0A0M8MQK8"/>
<feature type="compositionally biased region" description="Acidic residues" evidence="1">
    <location>
        <begin position="127"/>
        <end position="142"/>
    </location>
</feature>
<comment type="caution">
    <text evidence="2">The sequence shown here is derived from an EMBL/GenBank/DDBJ whole genome shotgun (WGS) entry which is preliminary data.</text>
</comment>
<sequence length="182" mass="19764">MAMVRLGGPIPVVIKDAMILVAHGLPGALITSSLNNRHMKKALIAKDLKISQRTQTALNVKPQPNSPLTRRPEQPVYEEGPDCEEPEPFESPECPECEQSGEQPIYEEGPDCEEPEFQPDSGSPEWGEPEYSPDDGFLDEGASDSQTGYAPDCEGGLSYPDSGYDLGDGGYDSFGDDFGTMY</sequence>
<dbReference type="RefSeq" id="XP_017993980.1">
    <property type="nucleotide sequence ID" value="XM_018137640.1"/>
</dbReference>
<dbReference type="EMBL" id="LGAV01000001">
    <property type="protein sequence ID" value="KOS16348.1"/>
    <property type="molecule type" value="Genomic_DNA"/>
</dbReference>
<name>A0A0M8MQK8_9BASI</name>
<feature type="compositionally biased region" description="Low complexity" evidence="1">
    <location>
        <begin position="173"/>
        <end position="182"/>
    </location>
</feature>
<proteinExistence type="predicted"/>
<dbReference type="VEuPathDB" id="FungiDB:Malapachy_3162"/>
<feature type="compositionally biased region" description="Polar residues" evidence="1">
    <location>
        <begin position="58"/>
        <end position="68"/>
    </location>
</feature>
<dbReference type="Proteomes" id="UP000037751">
    <property type="component" value="Unassembled WGS sequence"/>
</dbReference>
<feature type="region of interest" description="Disordered" evidence="1">
    <location>
        <begin position="58"/>
        <end position="182"/>
    </location>
</feature>
<feature type="compositionally biased region" description="Acidic residues" evidence="1">
    <location>
        <begin position="79"/>
        <end position="96"/>
    </location>
</feature>
<evidence type="ECO:0000313" key="3">
    <source>
        <dbReference type="Proteomes" id="UP000037751"/>
    </source>
</evidence>
<keyword evidence="3" id="KW-1185">Reference proteome</keyword>
<protein>
    <submittedName>
        <fullName evidence="2">Uncharacterized protein</fullName>
    </submittedName>
</protein>
<reference evidence="2 3" key="1">
    <citation type="submission" date="2015-07" db="EMBL/GenBank/DDBJ databases">
        <title>Draft Genome Sequence of Malassezia furfur CBS1878 and Malassezia pachydermatis CBS1879.</title>
        <authorList>
            <person name="Triana S."/>
            <person name="Ohm R."/>
            <person name="Gonzalez A."/>
            <person name="DeCock H."/>
            <person name="Restrepo S."/>
            <person name="Celis A."/>
        </authorList>
    </citation>
    <scope>NUCLEOTIDE SEQUENCE [LARGE SCALE GENOMIC DNA]</scope>
    <source>
        <strain evidence="2 3">CBS 1879</strain>
    </source>
</reference>
<dbReference type="GeneID" id="28729516"/>
<organism evidence="2 3">
    <name type="scientific">Malassezia pachydermatis</name>
    <dbReference type="NCBI Taxonomy" id="77020"/>
    <lineage>
        <taxon>Eukaryota</taxon>
        <taxon>Fungi</taxon>
        <taxon>Dikarya</taxon>
        <taxon>Basidiomycota</taxon>
        <taxon>Ustilaginomycotina</taxon>
        <taxon>Malasseziomycetes</taxon>
        <taxon>Malasseziales</taxon>
        <taxon>Malasseziaceae</taxon>
        <taxon>Malassezia</taxon>
    </lineage>
</organism>
<gene>
    <name evidence="2" type="ORF">Malapachy_3162</name>
</gene>